<evidence type="ECO:0000313" key="1">
    <source>
        <dbReference type="EMBL" id="MBB3891544.1"/>
    </source>
</evidence>
<protein>
    <recommendedName>
        <fullName evidence="3">Glycosyl transferase</fullName>
    </recommendedName>
</protein>
<dbReference type="AlphaFoldDB" id="A0A839ZZT8"/>
<dbReference type="InterPro" id="IPR029044">
    <property type="entry name" value="Nucleotide-diphossugar_trans"/>
</dbReference>
<dbReference type="RefSeq" id="WP_183772620.1">
    <property type="nucleotide sequence ID" value="NZ_JACIDK010000003.1"/>
</dbReference>
<proteinExistence type="predicted"/>
<keyword evidence="2" id="KW-1185">Reference proteome</keyword>
<sequence>MDFIFTIVSRNYAAQAASLMESLARAEPGIRRVVVTTDGPIAFKDPGIRTLDAATVVPDFAAMCAYYDALELNTAVKPLCFKALLAEEGVTSGAYFDPDIWVYRPLDAVREGLAKAPLALTPHTTRPLRGEASPNDHVILQSGSFNLGFAAMRAEPEIFDLLDWWAEKLRFDCRVDFAAGLFTDQKWMDLAPGLVSDLAILRTPTLNLAYWNLEGRQVARTSDGWSVDGLPLTFFHFSGFDPTRPDLLSKHQDRIKVTPRSDLAALLADYAQALLRNGHVEASAIPYAHRAFPSGELVTRETRRRMLAAARAGEDFGGGLTSAAEAWAAVRPGEVIREPRGGLLDGPWLSGSAELTSWLTSAAEAPAISALTHARRDLRDRFAADEAGLKAWLLGPESIDGRFSARLAPPEAFAEPELALRAARQVAGDLSEAKLRFAAYGLAHRAAWPQWVGTALRSGFNAPVRELARGMPFPRLFLSIWESRGDLQRLFPLTSFKGRFGFLRWLIGGGLAEYGVDVAALPLTVDSHPVFELARLSVRREPAEAGRAPAAGAINTLLAVERWTPDAAGGEALVFDAGAGRFRTPQGAPADPPARVGKLVFRTAPGLIAADAVALLAQGVAWESASA</sequence>
<dbReference type="EMBL" id="JACIDK010000003">
    <property type="protein sequence ID" value="MBB3891544.1"/>
    <property type="molecule type" value="Genomic_DNA"/>
</dbReference>
<reference evidence="1 2" key="1">
    <citation type="submission" date="2020-08" db="EMBL/GenBank/DDBJ databases">
        <title>Genomic Encyclopedia of Type Strains, Phase IV (KMG-IV): sequencing the most valuable type-strain genomes for metagenomic binning, comparative biology and taxonomic classification.</title>
        <authorList>
            <person name="Goeker M."/>
        </authorList>
    </citation>
    <scope>NUCLEOTIDE SEQUENCE [LARGE SCALE GENOMIC DNA]</scope>
    <source>
        <strain evidence="1 2">DSM 21793</strain>
    </source>
</reference>
<evidence type="ECO:0008006" key="3">
    <source>
        <dbReference type="Google" id="ProtNLM"/>
    </source>
</evidence>
<evidence type="ECO:0000313" key="2">
    <source>
        <dbReference type="Proteomes" id="UP000530564"/>
    </source>
</evidence>
<comment type="caution">
    <text evidence="1">The sequence shown here is derived from an EMBL/GenBank/DDBJ whole genome shotgun (WGS) entry which is preliminary data.</text>
</comment>
<gene>
    <name evidence="1" type="ORF">GGQ61_002272</name>
</gene>
<name>A0A839ZZT8_9CAUL</name>
<accession>A0A839ZZT8</accession>
<dbReference type="Proteomes" id="UP000530564">
    <property type="component" value="Unassembled WGS sequence"/>
</dbReference>
<dbReference type="SUPFAM" id="SSF53448">
    <property type="entry name" value="Nucleotide-diphospho-sugar transferases"/>
    <property type="match status" value="1"/>
</dbReference>
<organism evidence="1 2">
    <name type="scientific">Phenylobacterium haematophilum</name>
    <dbReference type="NCBI Taxonomy" id="98513"/>
    <lineage>
        <taxon>Bacteria</taxon>
        <taxon>Pseudomonadati</taxon>
        <taxon>Pseudomonadota</taxon>
        <taxon>Alphaproteobacteria</taxon>
        <taxon>Caulobacterales</taxon>
        <taxon>Caulobacteraceae</taxon>
        <taxon>Phenylobacterium</taxon>
    </lineage>
</organism>